<evidence type="ECO:0000313" key="2">
    <source>
        <dbReference type="EMBL" id="ELW51478.1"/>
    </source>
</evidence>
<evidence type="ECO:0000256" key="1">
    <source>
        <dbReference type="SAM" id="MobiDB-lite"/>
    </source>
</evidence>
<dbReference type="STRING" id="246437.L9JM93"/>
<gene>
    <name evidence="2" type="ORF">TREES_T100021687</name>
</gene>
<reference evidence="3" key="1">
    <citation type="submission" date="2012-07" db="EMBL/GenBank/DDBJ databases">
        <title>Genome of the Chinese tree shrew, a rising model animal genetically related to primates.</title>
        <authorList>
            <person name="Zhang G."/>
            <person name="Fan Y."/>
            <person name="Yao Y."/>
            <person name="Huang Z."/>
        </authorList>
    </citation>
    <scope>NUCLEOTIDE SEQUENCE [LARGE SCALE GENOMIC DNA]</scope>
</reference>
<reference evidence="3" key="2">
    <citation type="journal article" date="2013" name="Nat. Commun.">
        <title>Genome of the Chinese tree shrew.</title>
        <authorList>
            <person name="Fan Y."/>
            <person name="Huang Z.Y."/>
            <person name="Cao C.C."/>
            <person name="Chen C.S."/>
            <person name="Chen Y.X."/>
            <person name="Fan D.D."/>
            <person name="He J."/>
            <person name="Hou H.L."/>
            <person name="Hu L."/>
            <person name="Hu X.T."/>
            <person name="Jiang X.T."/>
            <person name="Lai R."/>
            <person name="Lang Y.S."/>
            <person name="Liang B."/>
            <person name="Liao S.G."/>
            <person name="Mu D."/>
            <person name="Ma Y.Y."/>
            <person name="Niu Y.Y."/>
            <person name="Sun X.Q."/>
            <person name="Xia J.Q."/>
            <person name="Xiao J."/>
            <person name="Xiong Z.Q."/>
            <person name="Xu L."/>
            <person name="Yang L."/>
            <person name="Zhang Y."/>
            <person name="Zhao W."/>
            <person name="Zhao X.D."/>
            <person name="Zheng Y.T."/>
            <person name="Zhou J.M."/>
            <person name="Zhu Y.B."/>
            <person name="Zhang G.J."/>
            <person name="Wang J."/>
            <person name="Yao Y.G."/>
        </authorList>
    </citation>
    <scope>NUCLEOTIDE SEQUENCE [LARGE SCALE GENOMIC DNA]</scope>
</reference>
<dbReference type="InParanoid" id="L9JM93"/>
<proteinExistence type="predicted"/>
<protein>
    <submittedName>
        <fullName evidence="2">TBC1 domain family member 22B</fullName>
    </submittedName>
</protein>
<keyword evidence="3" id="KW-1185">Reference proteome</keyword>
<evidence type="ECO:0000313" key="3">
    <source>
        <dbReference type="Proteomes" id="UP000011518"/>
    </source>
</evidence>
<name>L9JM93_TUPCH</name>
<organism evidence="2 3">
    <name type="scientific">Tupaia chinensis</name>
    <name type="common">Chinese tree shrew</name>
    <name type="synonym">Tupaia belangeri chinensis</name>
    <dbReference type="NCBI Taxonomy" id="246437"/>
    <lineage>
        <taxon>Eukaryota</taxon>
        <taxon>Metazoa</taxon>
        <taxon>Chordata</taxon>
        <taxon>Craniata</taxon>
        <taxon>Vertebrata</taxon>
        <taxon>Euteleostomi</taxon>
        <taxon>Mammalia</taxon>
        <taxon>Eutheria</taxon>
        <taxon>Euarchontoglires</taxon>
        <taxon>Scandentia</taxon>
        <taxon>Tupaiidae</taxon>
        <taxon>Tupaia</taxon>
    </lineage>
</organism>
<sequence>MKLRTPNTCSQVQVDDSVLVFVLSTEKAYDESRILLSPEKPYYCMHSNSLICESLPRGQSNGLREQQAVLEEECQAAGIQPVYGAQHPPLDPRLTKNFIKEWSKVNTVPLKNKKASSFLQFAQNTSDVSDIGDDEEEDFSTPPFQTLNSKVALVTAAQVLENHSQLKVKPEWSQSRMSGVPANPRL</sequence>
<dbReference type="EMBL" id="KB320971">
    <property type="protein sequence ID" value="ELW51478.1"/>
    <property type="molecule type" value="Genomic_DNA"/>
</dbReference>
<dbReference type="AlphaFoldDB" id="L9JM93"/>
<feature type="region of interest" description="Disordered" evidence="1">
    <location>
        <begin position="165"/>
        <end position="186"/>
    </location>
</feature>
<accession>L9JM93</accession>
<dbReference type="Proteomes" id="UP000011518">
    <property type="component" value="Unassembled WGS sequence"/>
</dbReference>